<protein>
    <submittedName>
        <fullName evidence="1">Uncharacterized protein</fullName>
    </submittedName>
</protein>
<proteinExistence type="predicted"/>
<reference evidence="1 2" key="1">
    <citation type="journal article" date="2020" name="Cell">
        <title>Large-Scale Comparative Analyses of Tick Genomes Elucidate Their Genetic Diversity and Vector Capacities.</title>
        <authorList>
            <consortium name="Tick Genome and Microbiome Consortium (TIGMIC)"/>
            <person name="Jia N."/>
            <person name="Wang J."/>
            <person name="Shi W."/>
            <person name="Du L."/>
            <person name="Sun Y."/>
            <person name="Zhan W."/>
            <person name="Jiang J.F."/>
            <person name="Wang Q."/>
            <person name="Zhang B."/>
            <person name="Ji P."/>
            <person name="Bell-Sakyi L."/>
            <person name="Cui X.M."/>
            <person name="Yuan T.T."/>
            <person name="Jiang B.G."/>
            <person name="Yang W.F."/>
            <person name="Lam T.T."/>
            <person name="Chang Q.C."/>
            <person name="Ding S.J."/>
            <person name="Wang X.J."/>
            <person name="Zhu J.G."/>
            <person name="Ruan X.D."/>
            <person name="Zhao L."/>
            <person name="Wei J.T."/>
            <person name="Ye R.Z."/>
            <person name="Que T.C."/>
            <person name="Du C.H."/>
            <person name="Zhou Y.H."/>
            <person name="Cheng J.X."/>
            <person name="Dai P.F."/>
            <person name="Guo W.B."/>
            <person name="Han X.H."/>
            <person name="Huang E.J."/>
            <person name="Li L.F."/>
            <person name="Wei W."/>
            <person name="Gao Y.C."/>
            <person name="Liu J.Z."/>
            <person name="Shao H.Z."/>
            <person name="Wang X."/>
            <person name="Wang C.C."/>
            <person name="Yang T.C."/>
            <person name="Huo Q.B."/>
            <person name="Li W."/>
            <person name="Chen H.Y."/>
            <person name="Chen S.E."/>
            <person name="Zhou L.G."/>
            <person name="Ni X.B."/>
            <person name="Tian J.H."/>
            <person name="Sheng Y."/>
            <person name="Liu T."/>
            <person name="Pan Y.S."/>
            <person name="Xia L.Y."/>
            <person name="Li J."/>
            <person name="Zhao F."/>
            <person name="Cao W.C."/>
        </authorList>
    </citation>
    <scope>NUCLEOTIDE SEQUENCE [LARGE SCALE GENOMIC DNA]</scope>
    <source>
        <strain evidence="1">Iper-2018</strain>
    </source>
</reference>
<dbReference type="Proteomes" id="UP000805193">
    <property type="component" value="Unassembled WGS sequence"/>
</dbReference>
<organism evidence="1 2">
    <name type="scientific">Ixodes persulcatus</name>
    <name type="common">Taiga tick</name>
    <dbReference type="NCBI Taxonomy" id="34615"/>
    <lineage>
        <taxon>Eukaryota</taxon>
        <taxon>Metazoa</taxon>
        <taxon>Ecdysozoa</taxon>
        <taxon>Arthropoda</taxon>
        <taxon>Chelicerata</taxon>
        <taxon>Arachnida</taxon>
        <taxon>Acari</taxon>
        <taxon>Parasitiformes</taxon>
        <taxon>Ixodida</taxon>
        <taxon>Ixodoidea</taxon>
        <taxon>Ixodidae</taxon>
        <taxon>Ixodinae</taxon>
        <taxon>Ixodes</taxon>
    </lineage>
</organism>
<dbReference type="EMBL" id="JABSTQ010011153">
    <property type="protein sequence ID" value="KAG0414715.1"/>
    <property type="molecule type" value="Genomic_DNA"/>
</dbReference>
<name>A0AC60P5K9_IXOPE</name>
<accession>A0AC60P5K9</accession>
<evidence type="ECO:0000313" key="2">
    <source>
        <dbReference type="Proteomes" id="UP000805193"/>
    </source>
</evidence>
<keyword evidence="2" id="KW-1185">Reference proteome</keyword>
<comment type="caution">
    <text evidence="1">The sequence shown here is derived from an EMBL/GenBank/DDBJ whole genome shotgun (WGS) entry which is preliminary data.</text>
</comment>
<sequence>MLTVAWKAVKPTTIAHYFKHAGFCASEEPVSDDARPDHQEAEDVATALDVGERLFADLRNSGMDIPGATTFREFADVDTALDPCAKLTDYEIVQQVLASTENESDSDDDCRPQP</sequence>
<gene>
    <name evidence="1" type="ORF">HPB47_008123</name>
</gene>
<evidence type="ECO:0000313" key="1">
    <source>
        <dbReference type="EMBL" id="KAG0414715.1"/>
    </source>
</evidence>